<feature type="region of interest" description="Disordered" evidence="2">
    <location>
        <begin position="21"/>
        <end position="92"/>
    </location>
</feature>
<feature type="coiled-coil region" evidence="1">
    <location>
        <begin position="245"/>
        <end position="275"/>
    </location>
</feature>
<dbReference type="Gene3D" id="3.10.590.10">
    <property type="entry name" value="ph1033 like domains"/>
    <property type="match status" value="1"/>
</dbReference>
<dbReference type="EMBL" id="MU855549">
    <property type="protein sequence ID" value="KAK3901875.1"/>
    <property type="molecule type" value="Genomic_DNA"/>
</dbReference>
<dbReference type="GO" id="GO:0005654">
    <property type="term" value="C:nucleoplasm"/>
    <property type="evidence" value="ECO:0007669"/>
    <property type="project" value="TreeGrafter"/>
</dbReference>
<feature type="compositionally biased region" description="Basic and acidic residues" evidence="2">
    <location>
        <begin position="366"/>
        <end position="399"/>
    </location>
</feature>
<dbReference type="AlphaFoldDB" id="A0AAN6MJV2"/>
<feature type="compositionally biased region" description="Polar residues" evidence="2">
    <location>
        <begin position="141"/>
        <end position="155"/>
    </location>
</feature>
<evidence type="ECO:0000256" key="2">
    <source>
        <dbReference type="SAM" id="MobiDB-lite"/>
    </source>
</evidence>
<dbReference type="Proteomes" id="UP001303889">
    <property type="component" value="Unassembled WGS sequence"/>
</dbReference>
<feature type="compositionally biased region" description="Gly residues" evidence="2">
    <location>
        <begin position="626"/>
        <end position="639"/>
    </location>
</feature>
<reference evidence="4" key="1">
    <citation type="journal article" date="2023" name="Mol. Phylogenet. Evol.">
        <title>Genome-scale phylogeny and comparative genomics of the fungal order Sordariales.</title>
        <authorList>
            <person name="Hensen N."/>
            <person name="Bonometti L."/>
            <person name="Westerberg I."/>
            <person name="Brannstrom I.O."/>
            <person name="Guillou S."/>
            <person name="Cros-Aarteil S."/>
            <person name="Calhoun S."/>
            <person name="Haridas S."/>
            <person name="Kuo A."/>
            <person name="Mondo S."/>
            <person name="Pangilinan J."/>
            <person name="Riley R."/>
            <person name="LaButti K."/>
            <person name="Andreopoulos B."/>
            <person name="Lipzen A."/>
            <person name="Chen C."/>
            <person name="Yan M."/>
            <person name="Daum C."/>
            <person name="Ng V."/>
            <person name="Clum A."/>
            <person name="Steindorff A."/>
            <person name="Ohm R.A."/>
            <person name="Martin F."/>
            <person name="Silar P."/>
            <person name="Natvig D.O."/>
            <person name="Lalanne C."/>
            <person name="Gautier V."/>
            <person name="Ament-Velasquez S.L."/>
            <person name="Kruys A."/>
            <person name="Hutchinson M.I."/>
            <person name="Powell A.J."/>
            <person name="Barry K."/>
            <person name="Miller A.N."/>
            <person name="Grigoriev I.V."/>
            <person name="Debuchy R."/>
            <person name="Gladieux P."/>
            <person name="Hiltunen Thoren M."/>
            <person name="Johannesson H."/>
        </authorList>
    </citation>
    <scope>NUCLEOTIDE SEQUENCE</scope>
    <source>
        <strain evidence="4">CBS 103.79</strain>
    </source>
</reference>
<keyword evidence="5" id="KW-1185">Reference proteome</keyword>
<feature type="region of interest" description="Disordered" evidence="2">
    <location>
        <begin position="105"/>
        <end position="207"/>
    </location>
</feature>
<protein>
    <submittedName>
        <fullName evidence="4">YT521-B-like domain-containing protein</fullName>
    </submittedName>
</protein>
<feature type="region of interest" description="Disordered" evidence="2">
    <location>
        <begin position="283"/>
        <end position="459"/>
    </location>
</feature>
<dbReference type="InterPro" id="IPR007275">
    <property type="entry name" value="YTH_domain"/>
</dbReference>
<dbReference type="CDD" id="cd21134">
    <property type="entry name" value="YTH"/>
    <property type="match status" value="1"/>
</dbReference>
<feature type="compositionally biased region" description="Basic and acidic residues" evidence="2">
    <location>
        <begin position="128"/>
        <end position="137"/>
    </location>
</feature>
<dbReference type="GO" id="GO:0003729">
    <property type="term" value="F:mRNA binding"/>
    <property type="evidence" value="ECO:0007669"/>
    <property type="project" value="TreeGrafter"/>
</dbReference>
<keyword evidence="1" id="KW-0175">Coiled coil</keyword>
<evidence type="ECO:0000256" key="1">
    <source>
        <dbReference type="SAM" id="Coils"/>
    </source>
</evidence>
<organism evidence="4 5">
    <name type="scientific">Staphylotrichum tortipilum</name>
    <dbReference type="NCBI Taxonomy" id="2831512"/>
    <lineage>
        <taxon>Eukaryota</taxon>
        <taxon>Fungi</taxon>
        <taxon>Dikarya</taxon>
        <taxon>Ascomycota</taxon>
        <taxon>Pezizomycotina</taxon>
        <taxon>Sordariomycetes</taxon>
        <taxon>Sordariomycetidae</taxon>
        <taxon>Sordariales</taxon>
        <taxon>Chaetomiaceae</taxon>
        <taxon>Staphylotrichum</taxon>
    </lineage>
</organism>
<feature type="compositionally biased region" description="Pro residues" evidence="2">
    <location>
        <begin position="302"/>
        <end position="333"/>
    </location>
</feature>
<evidence type="ECO:0000259" key="3">
    <source>
        <dbReference type="PROSITE" id="PS50882"/>
    </source>
</evidence>
<dbReference type="GO" id="GO:0000398">
    <property type="term" value="P:mRNA splicing, via spliceosome"/>
    <property type="evidence" value="ECO:0007669"/>
    <property type="project" value="TreeGrafter"/>
</dbReference>
<dbReference type="InterPro" id="IPR045168">
    <property type="entry name" value="YTH_prot"/>
</dbReference>
<dbReference type="PROSITE" id="PS50882">
    <property type="entry name" value="YTH"/>
    <property type="match status" value="1"/>
</dbReference>
<proteinExistence type="predicted"/>
<evidence type="ECO:0000313" key="4">
    <source>
        <dbReference type="EMBL" id="KAK3901875.1"/>
    </source>
</evidence>
<dbReference type="GO" id="GO:1990247">
    <property type="term" value="F:N6-methyladenosine-containing RNA reader activity"/>
    <property type="evidence" value="ECO:0007669"/>
    <property type="project" value="TreeGrafter"/>
</dbReference>
<name>A0AAN6MJV2_9PEZI</name>
<comment type="caution">
    <text evidence="4">The sequence shown here is derived from an EMBL/GenBank/DDBJ whole genome shotgun (WGS) entry which is preliminary data.</text>
</comment>
<feature type="compositionally biased region" description="Basic and acidic residues" evidence="2">
    <location>
        <begin position="338"/>
        <end position="352"/>
    </location>
</feature>
<dbReference type="GO" id="GO:0000381">
    <property type="term" value="P:regulation of alternative mRNA splicing, via spliceosome"/>
    <property type="evidence" value="ECO:0007669"/>
    <property type="project" value="TreeGrafter"/>
</dbReference>
<reference evidence="4" key="2">
    <citation type="submission" date="2023-05" db="EMBL/GenBank/DDBJ databases">
        <authorList>
            <consortium name="Lawrence Berkeley National Laboratory"/>
            <person name="Steindorff A."/>
            <person name="Hensen N."/>
            <person name="Bonometti L."/>
            <person name="Westerberg I."/>
            <person name="Brannstrom I.O."/>
            <person name="Guillou S."/>
            <person name="Cros-Aarteil S."/>
            <person name="Calhoun S."/>
            <person name="Haridas S."/>
            <person name="Kuo A."/>
            <person name="Mondo S."/>
            <person name="Pangilinan J."/>
            <person name="Riley R."/>
            <person name="Labutti K."/>
            <person name="Andreopoulos B."/>
            <person name="Lipzen A."/>
            <person name="Chen C."/>
            <person name="Yanf M."/>
            <person name="Daum C."/>
            <person name="Ng V."/>
            <person name="Clum A."/>
            <person name="Ohm R."/>
            <person name="Martin F."/>
            <person name="Silar P."/>
            <person name="Natvig D."/>
            <person name="Lalanne C."/>
            <person name="Gautier V."/>
            <person name="Ament-Velasquez S.L."/>
            <person name="Kruys A."/>
            <person name="Hutchinson M.I."/>
            <person name="Powell A.J."/>
            <person name="Barry K."/>
            <person name="Miller A.N."/>
            <person name="Grigoriev I.V."/>
            <person name="Debuchy R."/>
            <person name="Gladieux P."/>
            <person name="Thoren M.H."/>
            <person name="Johannesson H."/>
        </authorList>
    </citation>
    <scope>NUCLEOTIDE SEQUENCE</scope>
    <source>
        <strain evidence="4">CBS 103.79</strain>
    </source>
</reference>
<sequence length="649" mass="70468">MPLTPLFKIGLDARAAELKEKLLKGRSQGQNRASPAQSPAPTTPQPPADASNPQTASTPARPLSERVKPPAVTLLATPGSGPRPTASLPADADDIAALISSISGSSIPGEIADPDKQKPQSAVESPEEAPKATEKKAPVVTTASSANVPNATASDPNRELPREKTGPAPPTQAPPRKQSRSSGNSSEVAQAVAFKKEPALSEPVPPEDALNRLLSQVPDLKDFLEMTDYYNVEMRTKKLDRFRRVKALAAEKLRIEEEERKLMEEEELEMELHRSTVTRFTGALSSAAAGSETHSVLTTPATPTPATPTPATLPPTPTPAAIPAEPPKAPPANPAKRAHGEEVPEPRPKMPRLDASPPPRSAGADSRPKPDGSKDRDMRDNHAARGARGARDLSSDRRPYPPSSPRYDDRYRRSPPPRPRGRSDYDGYDHRPKYDSYRHSSPERHRDSGSGYSVSDPVHVDLGRKGDSRFFILKSFNEENVRRCMEDGIWTTQVQNGKILSDAYATCRNVILFFSINKSRAFQGYARMSSPPSPTIPRPSFVKGIHWDTSDPFRVQWLSKTSVDFFRIGHLKNPLNEGAPVLVGKDGQEIEAECGAELLREMERFAVAVAAGEKGGKGGWEKRESAGGGGYAGRGGYRGGRYIKSEDTR</sequence>
<evidence type="ECO:0000313" key="5">
    <source>
        <dbReference type="Proteomes" id="UP001303889"/>
    </source>
</evidence>
<dbReference type="PANTHER" id="PTHR12357">
    <property type="entry name" value="YTH YT521-B HOMOLOGY DOMAIN-CONTAINING"/>
    <property type="match status" value="1"/>
</dbReference>
<accession>A0AAN6MJV2</accession>
<dbReference type="PANTHER" id="PTHR12357:SF3">
    <property type="entry name" value="YTH DOMAIN-CONTAINING PROTEIN 1"/>
    <property type="match status" value="1"/>
</dbReference>
<gene>
    <name evidence="4" type="ORF">C8A05DRAFT_34433</name>
</gene>
<feature type="region of interest" description="Disordered" evidence="2">
    <location>
        <begin position="615"/>
        <end position="649"/>
    </location>
</feature>
<feature type="compositionally biased region" description="Basic and acidic residues" evidence="2">
    <location>
        <begin position="156"/>
        <end position="165"/>
    </location>
</feature>
<feature type="compositionally biased region" description="Basic and acidic residues" evidence="2">
    <location>
        <begin position="421"/>
        <end position="448"/>
    </location>
</feature>
<feature type="compositionally biased region" description="Basic and acidic residues" evidence="2">
    <location>
        <begin position="615"/>
        <end position="625"/>
    </location>
</feature>
<feature type="domain" description="YTH" evidence="3">
    <location>
        <begin position="468"/>
        <end position="602"/>
    </location>
</feature>
<dbReference type="Pfam" id="PF04146">
    <property type="entry name" value="YTH"/>
    <property type="match status" value="1"/>
</dbReference>